<evidence type="ECO:0000256" key="3">
    <source>
        <dbReference type="ARBA" id="ARBA00022679"/>
    </source>
</evidence>
<comment type="similarity">
    <text evidence="2">Belongs to the class-II pyridoxal-phosphate-dependent aminotransferase family. BioF subfamily.</text>
</comment>
<dbReference type="GO" id="GO:0030170">
    <property type="term" value="F:pyridoxal phosphate binding"/>
    <property type="evidence" value="ECO:0007669"/>
    <property type="project" value="InterPro"/>
</dbReference>
<dbReference type="Gene3D" id="3.40.640.10">
    <property type="entry name" value="Type I PLP-dependent aspartate aminotransferase-like (Major domain)"/>
    <property type="match status" value="1"/>
</dbReference>
<evidence type="ECO:0000313" key="8">
    <source>
        <dbReference type="EMBL" id="THV00709.1"/>
    </source>
</evidence>
<dbReference type="PANTHER" id="PTHR13693:SF77">
    <property type="entry name" value="8-AMINO-7-OXONONANOATE SYNTHASE"/>
    <property type="match status" value="1"/>
</dbReference>
<feature type="region of interest" description="Disordered" evidence="6">
    <location>
        <begin position="38"/>
        <end position="59"/>
    </location>
</feature>
<dbReference type="InterPro" id="IPR001917">
    <property type="entry name" value="Aminotrans_II_pyridoxalP_BS"/>
</dbReference>
<evidence type="ECO:0000256" key="4">
    <source>
        <dbReference type="ARBA" id="ARBA00022898"/>
    </source>
</evidence>
<evidence type="ECO:0000259" key="7">
    <source>
        <dbReference type="Pfam" id="PF00155"/>
    </source>
</evidence>
<evidence type="ECO:0000256" key="5">
    <source>
        <dbReference type="RuleBase" id="RU003693"/>
    </source>
</evidence>
<dbReference type="InterPro" id="IPR050087">
    <property type="entry name" value="AON_synthase_class-II"/>
</dbReference>
<keyword evidence="3 8" id="KW-0808">Transferase</keyword>
<dbReference type="OrthoDB" id="2382073at2759"/>
<comment type="cofactor">
    <cofactor evidence="1 5">
        <name>pyridoxal 5'-phosphate</name>
        <dbReference type="ChEBI" id="CHEBI:597326"/>
    </cofactor>
</comment>
<organism evidence="8 9">
    <name type="scientific">Dendrothele bispora (strain CBS 962.96)</name>
    <dbReference type="NCBI Taxonomy" id="1314807"/>
    <lineage>
        <taxon>Eukaryota</taxon>
        <taxon>Fungi</taxon>
        <taxon>Dikarya</taxon>
        <taxon>Basidiomycota</taxon>
        <taxon>Agaricomycotina</taxon>
        <taxon>Agaricomycetes</taxon>
        <taxon>Agaricomycetidae</taxon>
        <taxon>Agaricales</taxon>
        <taxon>Agaricales incertae sedis</taxon>
        <taxon>Dendrothele</taxon>
    </lineage>
</organism>
<dbReference type="Proteomes" id="UP000297245">
    <property type="component" value="Unassembled WGS sequence"/>
</dbReference>
<dbReference type="Pfam" id="PF00155">
    <property type="entry name" value="Aminotran_1_2"/>
    <property type="match status" value="1"/>
</dbReference>
<dbReference type="AlphaFoldDB" id="A0A4S8MF11"/>
<evidence type="ECO:0000256" key="1">
    <source>
        <dbReference type="ARBA" id="ARBA00001933"/>
    </source>
</evidence>
<dbReference type="GO" id="GO:0009102">
    <property type="term" value="P:biotin biosynthetic process"/>
    <property type="evidence" value="ECO:0007669"/>
    <property type="project" value="TreeGrafter"/>
</dbReference>
<dbReference type="InterPro" id="IPR015421">
    <property type="entry name" value="PyrdxlP-dep_Trfase_major"/>
</dbReference>
<dbReference type="PROSITE" id="PS00599">
    <property type="entry name" value="AA_TRANSFER_CLASS_2"/>
    <property type="match status" value="1"/>
</dbReference>
<dbReference type="InterPro" id="IPR015422">
    <property type="entry name" value="PyrdxlP-dep_Trfase_small"/>
</dbReference>
<dbReference type="InterPro" id="IPR004839">
    <property type="entry name" value="Aminotransferase_I/II_large"/>
</dbReference>
<dbReference type="GO" id="GO:0016740">
    <property type="term" value="F:transferase activity"/>
    <property type="evidence" value="ECO:0007669"/>
    <property type="project" value="UniProtKB-KW"/>
</dbReference>
<dbReference type="Gene3D" id="3.90.1150.10">
    <property type="entry name" value="Aspartate Aminotransferase, domain 1"/>
    <property type="match status" value="1"/>
</dbReference>
<accession>A0A4S8MF11</accession>
<dbReference type="EMBL" id="ML179100">
    <property type="protein sequence ID" value="THV00709.1"/>
    <property type="molecule type" value="Genomic_DNA"/>
</dbReference>
<sequence length="493" mass="53985">MTSSALMKVFKTASTTPLEAAKKPPALNSALASALASREKRSIRRRLPPPTPIPSISVDSPVDFTSNDYLSLASSTRLRKRLLEKLASSDEVLGSCGSRLLVNPSTHVNLERRLERFFGENRGKEAVEEAEAEGDDPLWSALLFNSGYDANVGFFTSIPQPGDVVILDEYIHASVHDGVRASRVSKDSVLTFRHNSLDALRETLLQLLEANDERSTRLRDGSNSLFLAVESLYSMDGTLAPLREMSDMLEELFPNDNTYMIVDEAHATGIYGTEERPGRGRVAMVGLDGASGQSKGRVIARLHTFGKALGSSGAVILTTPLIRDYLINYARSLIYTTSLTHANVIAIGCSFDMVEDGTAAELSKHLLSLSAYLLNLLYSTLKSEQIPPELVALPPHLLKHLSSHHLTSSSSTTSPLSPIIPLLTPQPRPLSAYLLSKHNLNARPISWPTVPKGADRVRVCLHAANTRQDVESLVRGVVEWCKEREKETLKTKL</sequence>
<name>A0A4S8MF11_DENBC</name>
<feature type="domain" description="Aminotransferase class I/classII large" evidence="7">
    <location>
        <begin position="62"/>
        <end position="475"/>
    </location>
</feature>
<dbReference type="PANTHER" id="PTHR13693">
    <property type="entry name" value="CLASS II AMINOTRANSFERASE/8-AMINO-7-OXONONANOATE SYNTHASE"/>
    <property type="match status" value="1"/>
</dbReference>
<dbReference type="InterPro" id="IPR015424">
    <property type="entry name" value="PyrdxlP-dep_Trfase"/>
</dbReference>
<evidence type="ECO:0000313" key="9">
    <source>
        <dbReference type="Proteomes" id="UP000297245"/>
    </source>
</evidence>
<evidence type="ECO:0000256" key="2">
    <source>
        <dbReference type="ARBA" id="ARBA00010008"/>
    </source>
</evidence>
<keyword evidence="9" id="KW-1185">Reference proteome</keyword>
<keyword evidence="4 5" id="KW-0663">Pyridoxal phosphate</keyword>
<reference evidence="8 9" key="1">
    <citation type="journal article" date="2019" name="Nat. Ecol. Evol.">
        <title>Megaphylogeny resolves global patterns of mushroom evolution.</title>
        <authorList>
            <person name="Varga T."/>
            <person name="Krizsan K."/>
            <person name="Foldi C."/>
            <person name="Dima B."/>
            <person name="Sanchez-Garcia M."/>
            <person name="Sanchez-Ramirez S."/>
            <person name="Szollosi G.J."/>
            <person name="Szarkandi J.G."/>
            <person name="Papp V."/>
            <person name="Albert L."/>
            <person name="Andreopoulos W."/>
            <person name="Angelini C."/>
            <person name="Antonin V."/>
            <person name="Barry K.W."/>
            <person name="Bougher N.L."/>
            <person name="Buchanan P."/>
            <person name="Buyck B."/>
            <person name="Bense V."/>
            <person name="Catcheside P."/>
            <person name="Chovatia M."/>
            <person name="Cooper J."/>
            <person name="Damon W."/>
            <person name="Desjardin D."/>
            <person name="Finy P."/>
            <person name="Geml J."/>
            <person name="Haridas S."/>
            <person name="Hughes K."/>
            <person name="Justo A."/>
            <person name="Karasinski D."/>
            <person name="Kautmanova I."/>
            <person name="Kiss B."/>
            <person name="Kocsube S."/>
            <person name="Kotiranta H."/>
            <person name="LaButti K.M."/>
            <person name="Lechner B.E."/>
            <person name="Liimatainen K."/>
            <person name="Lipzen A."/>
            <person name="Lukacs Z."/>
            <person name="Mihaltcheva S."/>
            <person name="Morgado L.N."/>
            <person name="Niskanen T."/>
            <person name="Noordeloos M.E."/>
            <person name="Ohm R.A."/>
            <person name="Ortiz-Santana B."/>
            <person name="Ovrebo C."/>
            <person name="Racz N."/>
            <person name="Riley R."/>
            <person name="Savchenko A."/>
            <person name="Shiryaev A."/>
            <person name="Soop K."/>
            <person name="Spirin V."/>
            <person name="Szebenyi C."/>
            <person name="Tomsovsky M."/>
            <person name="Tulloss R.E."/>
            <person name="Uehling J."/>
            <person name="Grigoriev I.V."/>
            <person name="Vagvolgyi C."/>
            <person name="Papp T."/>
            <person name="Martin F.M."/>
            <person name="Miettinen O."/>
            <person name="Hibbett D.S."/>
            <person name="Nagy L.G."/>
        </authorList>
    </citation>
    <scope>NUCLEOTIDE SEQUENCE [LARGE SCALE GENOMIC DNA]</scope>
    <source>
        <strain evidence="8 9">CBS 962.96</strain>
    </source>
</reference>
<dbReference type="SUPFAM" id="SSF53383">
    <property type="entry name" value="PLP-dependent transferases"/>
    <property type="match status" value="1"/>
</dbReference>
<proteinExistence type="inferred from homology"/>
<gene>
    <name evidence="8" type="ORF">K435DRAFT_776365</name>
</gene>
<protein>
    <submittedName>
        <fullName evidence="8">PLP-dependent transferase</fullName>
    </submittedName>
</protein>
<evidence type="ECO:0000256" key="6">
    <source>
        <dbReference type="SAM" id="MobiDB-lite"/>
    </source>
</evidence>